<keyword evidence="1" id="KW-0229">DNA integration</keyword>
<keyword evidence="6" id="KW-1185">Reference proteome</keyword>
<evidence type="ECO:0000259" key="4">
    <source>
        <dbReference type="Pfam" id="PF00239"/>
    </source>
</evidence>
<protein>
    <submittedName>
        <fullName evidence="5">Recombinase family protein</fullName>
    </submittedName>
</protein>
<dbReference type="Pfam" id="PF00239">
    <property type="entry name" value="Resolvase"/>
    <property type="match status" value="1"/>
</dbReference>
<dbReference type="EMBL" id="JBHRTR010000028">
    <property type="protein sequence ID" value="MFC3228109.1"/>
    <property type="molecule type" value="Genomic_DNA"/>
</dbReference>
<evidence type="ECO:0000256" key="2">
    <source>
        <dbReference type="ARBA" id="ARBA00023125"/>
    </source>
</evidence>
<accession>A0ABV7L0L2</accession>
<dbReference type="PROSITE" id="PS00398">
    <property type="entry name" value="RECOMBINASES_2"/>
    <property type="match status" value="1"/>
</dbReference>
<organism evidence="5 6">
    <name type="scientific">Marinibaculum pumilum</name>
    <dbReference type="NCBI Taxonomy" id="1766165"/>
    <lineage>
        <taxon>Bacteria</taxon>
        <taxon>Pseudomonadati</taxon>
        <taxon>Pseudomonadota</taxon>
        <taxon>Alphaproteobacteria</taxon>
        <taxon>Rhodospirillales</taxon>
        <taxon>Rhodospirillaceae</taxon>
        <taxon>Marinibaculum</taxon>
    </lineage>
</organism>
<comment type="caution">
    <text evidence="5">The sequence shown here is derived from an EMBL/GenBank/DDBJ whole genome shotgun (WGS) entry which is preliminary data.</text>
</comment>
<dbReference type="RefSeq" id="WP_379900914.1">
    <property type="nucleotide sequence ID" value="NZ_JBHRTR010000028.1"/>
</dbReference>
<proteinExistence type="predicted"/>
<reference evidence="6" key="1">
    <citation type="journal article" date="2019" name="Int. J. Syst. Evol. Microbiol.">
        <title>The Global Catalogue of Microorganisms (GCM) 10K type strain sequencing project: providing services to taxonomists for standard genome sequencing and annotation.</title>
        <authorList>
            <consortium name="The Broad Institute Genomics Platform"/>
            <consortium name="The Broad Institute Genome Sequencing Center for Infectious Disease"/>
            <person name="Wu L."/>
            <person name="Ma J."/>
        </authorList>
    </citation>
    <scope>NUCLEOTIDE SEQUENCE [LARGE SCALE GENOMIC DNA]</scope>
    <source>
        <strain evidence="6">KCTC 42964</strain>
    </source>
</reference>
<keyword evidence="3" id="KW-0233">DNA recombination</keyword>
<evidence type="ECO:0000313" key="6">
    <source>
        <dbReference type="Proteomes" id="UP001595528"/>
    </source>
</evidence>
<keyword evidence="2" id="KW-0238">DNA-binding</keyword>
<evidence type="ECO:0000256" key="3">
    <source>
        <dbReference type="ARBA" id="ARBA00023172"/>
    </source>
</evidence>
<dbReference type="InterPro" id="IPR006118">
    <property type="entry name" value="Recombinase_CS"/>
</dbReference>
<gene>
    <name evidence="5" type="ORF">ACFOGJ_12755</name>
</gene>
<evidence type="ECO:0000313" key="5">
    <source>
        <dbReference type="EMBL" id="MFC3228109.1"/>
    </source>
</evidence>
<dbReference type="Proteomes" id="UP001595528">
    <property type="component" value="Unassembled WGS sequence"/>
</dbReference>
<dbReference type="InterPro" id="IPR036162">
    <property type="entry name" value="Resolvase-like_N_sf"/>
</dbReference>
<name>A0ABV7L0L2_9PROT</name>
<dbReference type="SUPFAM" id="SSF53041">
    <property type="entry name" value="Resolvase-like"/>
    <property type="match status" value="1"/>
</dbReference>
<dbReference type="InterPro" id="IPR006119">
    <property type="entry name" value="Resolv_N"/>
</dbReference>
<feature type="domain" description="Resolvase/invertase-type recombinase catalytic" evidence="4">
    <location>
        <begin position="4"/>
        <end position="29"/>
    </location>
</feature>
<sequence>MRGGDTFVVWHLDRLARSIKPLLKTVEELGVGDRIPVVHRSDRHHHLRRPPGLPHLCGLGRVRAGHHS</sequence>
<evidence type="ECO:0000256" key="1">
    <source>
        <dbReference type="ARBA" id="ARBA00022908"/>
    </source>
</evidence>